<organism evidence="1 2">
    <name type="scientific">Populus trichocarpa</name>
    <name type="common">Western balsam poplar</name>
    <name type="synonym">Populus balsamifera subsp. trichocarpa</name>
    <dbReference type="NCBI Taxonomy" id="3694"/>
    <lineage>
        <taxon>Eukaryota</taxon>
        <taxon>Viridiplantae</taxon>
        <taxon>Streptophyta</taxon>
        <taxon>Embryophyta</taxon>
        <taxon>Tracheophyta</taxon>
        <taxon>Spermatophyta</taxon>
        <taxon>Magnoliopsida</taxon>
        <taxon>eudicotyledons</taxon>
        <taxon>Gunneridae</taxon>
        <taxon>Pentapetalae</taxon>
        <taxon>rosids</taxon>
        <taxon>fabids</taxon>
        <taxon>Malpighiales</taxon>
        <taxon>Salicaceae</taxon>
        <taxon>Saliceae</taxon>
        <taxon>Populus</taxon>
    </lineage>
</organism>
<evidence type="ECO:0000313" key="1">
    <source>
        <dbReference type="EMBL" id="KAI9382692.1"/>
    </source>
</evidence>
<dbReference type="EMBL" id="CM009303">
    <property type="protein sequence ID" value="KAI9382692.1"/>
    <property type="molecule type" value="Genomic_DNA"/>
</dbReference>
<name>A0ACC0S0U3_POPTR</name>
<comment type="caution">
    <text evidence="1">The sequence shown here is derived from an EMBL/GenBank/DDBJ whole genome shotgun (WGS) entry which is preliminary data.</text>
</comment>
<sequence>MAKDNRRKRYKKANKDMICRLPNEILGHVLSFLPIKDAVRTSILSKSWRELWTSLANFNFDDHIRWQLSAERETTFGDFMDRFCYLHNSPENSIAKFHLRDNLEELILYTSDHVLLPRRIFSCEKLVALDLSYRIDIDLLGVGVRFPCLKVLHLQDLLMLDDHASIEKLLAGSPVLEALKFEHEDCESRNALRICSSSLERLIIRFTFIAYYVKDPGCRALKVVFAWAVQPPPLYSLVEAALRVAYEHVFTIQVDDYIDMTVQFLRPIMPIVKNLQLCDSTMRRYQTQFIRSCLALTIFLISEFDSFGD</sequence>
<proteinExistence type="predicted"/>
<dbReference type="Proteomes" id="UP000006729">
    <property type="component" value="Chromosome 14"/>
</dbReference>
<evidence type="ECO:0000313" key="2">
    <source>
        <dbReference type="Proteomes" id="UP000006729"/>
    </source>
</evidence>
<protein>
    <submittedName>
        <fullName evidence="1">Uncharacterized protein</fullName>
    </submittedName>
</protein>
<reference evidence="1 2" key="1">
    <citation type="journal article" date="2006" name="Science">
        <title>The genome of black cottonwood, Populus trichocarpa (Torr. &amp; Gray).</title>
        <authorList>
            <person name="Tuskan G.A."/>
            <person name="Difazio S."/>
            <person name="Jansson S."/>
            <person name="Bohlmann J."/>
            <person name="Grigoriev I."/>
            <person name="Hellsten U."/>
            <person name="Putnam N."/>
            <person name="Ralph S."/>
            <person name="Rombauts S."/>
            <person name="Salamov A."/>
            <person name="Schein J."/>
            <person name="Sterck L."/>
            <person name="Aerts A."/>
            <person name="Bhalerao R.R."/>
            <person name="Bhalerao R.P."/>
            <person name="Blaudez D."/>
            <person name="Boerjan W."/>
            <person name="Brun A."/>
            <person name="Brunner A."/>
            <person name="Busov V."/>
            <person name="Campbell M."/>
            <person name="Carlson J."/>
            <person name="Chalot M."/>
            <person name="Chapman J."/>
            <person name="Chen G.L."/>
            <person name="Cooper D."/>
            <person name="Coutinho P.M."/>
            <person name="Couturier J."/>
            <person name="Covert S."/>
            <person name="Cronk Q."/>
            <person name="Cunningham R."/>
            <person name="Davis J."/>
            <person name="Degroeve S."/>
            <person name="Dejardin A."/>
            <person name="Depamphilis C."/>
            <person name="Detter J."/>
            <person name="Dirks B."/>
            <person name="Dubchak I."/>
            <person name="Duplessis S."/>
            <person name="Ehlting J."/>
            <person name="Ellis B."/>
            <person name="Gendler K."/>
            <person name="Goodstein D."/>
            <person name="Gribskov M."/>
            <person name="Grimwood J."/>
            <person name="Groover A."/>
            <person name="Gunter L."/>
            <person name="Hamberger B."/>
            <person name="Heinze B."/>
            <person name="Helariutta Y."/>
            <person name="Henrissat B."/>
            <person name="Holligan D."/>
            <person name="Holt R."/>
            <person name="Huang W."/>
            <person name="Islam-Faridi N."/>
            <person name="Jones S."/>
            <person name="Jones-Rhoades M."/>
            <person name="Jorgensen R."/>
            <person name="Joshi C."/>
            <person name="Kangasjarvi J."/>
            <person name="Karlsson J."/>
            <person name="Kelleher C."/>
            <person name="Kirkpatrick R."/>
            <person name="Kirst M."/>
            <person name="Kohler A."/>
            <person name="Kalluri U."/>
            <person name="Larimer F."/>
            <person name="Leebens-Mack J."/>
            <person name="Leple J.C."/>
            <person name="Locascio P."/>
            <person name="Lou Y."/>
            <person name="Lucas S."/>
            <person name="Martin F."/>
            <person name="Montanini B."/>
            <person name="Napoli C."/>
            <person name="Nelson D.R."/>
            <person name="Nelson C."/>
            <person name="Nieminen K."/>
            <person name="Nilsson O."/>
            <person name="Pereda V."/>
            <person name="Peter G."/>
            <person name="Philippe R."/>
            <person name="Pilate G."/>
            <person name="Poliakov A."/>
            <person name="Razumovskaya J."/>
            <person name="Richardson P."/>
            <person name="Rinaldi C."/>
            <person name="Ritland K."/>
            <person name="Rouze P."/>
            <person name="Ryaboy D."/>
            <person name="Schmutz J."/>
            <person name="Schrader J."/>
            <person name="Segerman B."/>
            <person name="Shin H."/>
            <person name="Siddiqui A."/>
            <person name="Sterky F."/>
            <person name="Terry A."/>
            <person name="Tsai C.J."/>
            <person name="Uberbacher E."/>
            <person name="Unneberg P."/>
            <person name="Vahala J."/>
            <person name="Wall K."/>
            <person name="Wessler S."/>
            <person name="Yang G."/>
            <person name="Yin T."/>
            <person name="Douglas C."/>
            <person name="Marra M."/>
            <person name="Sandberg G."/>
            <person name="Van de Peer Y."/>
            <person name="Rokhsar D."/>
        </authorList>
    </citation>
    <scope>NUCLEOTIDE SEQUENCE [LARGE SCALE GENOMIC DNA]</scope>
    <source>
        <strain evidence="2">cv. Nisqually</strain>
    </source>
</reference>
<gene>
    <name evidence="1" type="ORF">POPTR_014G163866v4</name>
</gene>
<accession>A0ACC0S0U3</accession>
<keyword evidence="2" id="KW-1185">Reference proteome</keyword>